<dbReference type="SUPFAM" id="SSF142906">
    <property type="entry name" value="YjbR-like"/>
    <property type="match status" value="1"/>
</dbReference>
<keyword evidence="2" id="KW-1185">Reference proteome</keyword>
<dbReference type="InterPro" id="IPR038056">
    <property type="entry name" value="YjbR-like_sf"/>
</dbReference>
<evidence type="ECO:0000313" key="2">
    <source>
        <dbReference type="Proteomes" id="UP000254425"/>
    </source>
</evidence>
<evidence type="ECO:0000313" key="1">
    <source>
        <dbReference type="EMBL" id="AXK37403.1"/>
    </source>
</evidence>
<keyword evidence="1" id="KW-0238">DNA-binding</keyword>
<dbReference type="Proteomes" id="UP000254425">
    <property type="component" value="Chromosome"/>
</dbReference>
<protein>
    <submittedName>
        <fullName evidence="1">MmcQ/YjbR family DNA-binding protein</fullName>
    </submittedName>
</protein>
<dbReference type="Pfam" id="PF04237">
    <property type="entry name" value="YjbR"/>
    <property type="match status" value="1"/>
</dbReference>
<dbReference type="InterPro" id="IPR058532">
    <property type="entry name" value="YjbR/MT2646/Rv2570-like"/>
</dbReference>
<dbReference type="AlphaFoldDB" id="A0A345Y0I7"/>
<dbReference type="Gene3D" id="3.90.1150.30">
    <property type="match status" value="1"/>
</dbReference>
<dbReference type="KEGG" id="sarm:DVA86_17080"/>
<proteinExistence type="predicted"/>
<name>A0A345Y0I7_9ACTN</name>
<sequence length="131" mass="14356">MGADTAAADVPALLERVRAECLALPEATERLSHGSPSFFVRKMFLTWVDDHHGDGNTGFWCAAPPGAQTALLAEDPERFFHPPYVGGRGWLGVRLVLASGRAPDWDEITELIEDAYRTVAPAKLVRALDER</sequence>
<organism evidence="1 2">
    <name type="scientific">Streptomyces armeniacus</name>
    <dbReference type="NCBI Taxonomy" id="83291"/>
    <lineage>
        <taxon>Bacteria</taxon>
        <taxon>Bacillati</taxon>
        <taxon>Actinomycetota</taxon>
        <taxon>Actinomycetes</taxon>
        <taxon>Kitasatosporales</taxon>
        <taxon>Streptomycetaceae</taxon>
        <taxon>Streptomyces</taxon>
    </lineage>
</organism>
<dbReference type="EMBL" id="CP031320">
    <property type="protein sequence ID" value="AXK37403.1"/>
    <property type="molecule type" value="Genomic_DNA"/>
</dbReference>
<dbReference type="GO" id="GO:0003677">
    <property type="term" value="F:DNA binding"/>
    <property type="evidence" value="ECO:0007669"/>
    <property type="project" value="UniProtKB-KW"/>
</dbReference>
<gene>
    <name evidence="1" type="ORF">DVA86_17080</name>
</gene>
<accession>A0A345Y0I7</accession>
<reference evidence="1 2" key="1">
    <citation type="submission" date="2018-07" db="EMBL/GenBank/DDBJ databases">
        <title>Draft genome of the type strain Streptomyces armeniacus ATCC 15676.</title>
        <authorList>
            <person name="Labana P."/>
            <person name="Gosse J.T."/>
            <person name="Boddy C.N."/>
        </authorList>
    </citation>
    <scope>NUCLEOTIDE SEQUENCE [LARGE SCALE GENOMIC DNA]</scope>
    <source>
        <strain evidence="1 2">ATCC 15676</strain>
    </source>
</reference>